<dbReference type="InterPro" id="IPR029044">
    <property type="entry name" value="Nucleotide-diphossugar_trans"/>
</dbReference>
<proteinExistence type="predicted"/>
<dbReference type="InterPro" id="IPR050587">
    <property type="entry name" value="GNT1/Glycosyltrans_8"/>
</dbReference>
<evidence type="ECO:0008006" key="3">
    <source>
        <dbReference type="Google" id="ProtNLM"/>
    </source>
</evidence>
<name>A0AAD3HA11_9STRA</name>
<dbReference type="SUPFAM" id="SSF53448">
    <property type="entry name" value="Nucleotide-diphospho-sugar transferases"/>
    <property type="match status" value="1"/>
</dbReference>
<keyword evidence="2" id="KW-1185">Reference proteome</keyword>
<sequence>MLSRIQPKLCLGFLFIASPLFSFIIHQSFIEESLLLFDKTEYTVTIESQSQIEETEKLTRIRAKQDAFVPRIENKGPRFAYVFLLAGVHPETLFNNGGFYGILAANEFFKQVVNSTADVVAMIRIHKDSKATSFTPEQEDMFQRVGIKLEYIPKPAVDNFFTAMFDKFRMLSLTEYDRVMFLDSDIQPLCNLDYIFTESMGENATLEPNVIRAGKIEAVNGGLFMLEPNIGDADRAFKAIHERYKYGLKWNTTIGWQEIQPPDHWESLKMKNVMNWGFNGGDADQGFLYYWTKYVKRSVSILFPNKIEHWRCAEEVKQGLPLDWNSKCHFEEGKERLYGNDPWIDKQFIHYISRMKPWFMSPQEYIQEISKGSTGNGDDTGVFNYGKSCRKKMIGIQESRQLWFQLLSMASRRAQMNVNFTSIFPLKYQELGRWATKEKKSESELHFHEEWVRSNIS</sequence>
<dbReference type="Proteomes" id="UP001054902">
    <property type="component" value="Unassembled WGS sequence"/>
</dbReference>
<gene>
    <name evidence="1" type="ORF">CTEN210_12608</name>
</gene>
<dbReference type="PANTHER" id="PTHR11183">
    <property type="entry name" value="GLYCOGENIN SUBFAMILY MEMBER"/>
    <property type="match status" value="1"/>
</dbReference>
<organism evidence="1 2">
    <name type="scientific">Chaetoceros tenuissimus</name>
    <dbReference type="NCBI Taxonomy" id="426638"/>
    <lineage>
        <taxon>Eukaryota</taxon>
        <taxon>Sar</taxon>
        <taxon>Stramenopiles</taxon>
        <taxon>Ochrophyta</taxon>
        <taxon>Bacillariophyta</taxon>
        <taxon>Coscinodiscophyceae</taxon>
        <taxon>Chaetocerotophycidae</taxon>
        <taxon>Chaetocerotales</taxon>
        <taxon>Chaetocerotaceae</taxon>
        <taxon>Chaetoceros</taxon>
    </lineage>
</organism>
<accession>A0AAD3HA11</accession>
<dbReference type="EMBL" id="BLLK01000051">
    <property type="protein sequence ID" value="GFH56132.1"/>
    <property type="molecule type" value="Genomic_DNA"/>
</dbReference>
<dbReference type="AlphaFoldDB" id="A0AAD3HA11"/>
<reference evidence="1 2" key="1">
    <citation type="journal article" date="2021" name="Sci. Rep.">
        <title>The genome of the diatom Chaetoceros tenuissimus carries an ancient integrated fragment of an extant virus.</title>
        <authorList>
            <person name="Hongo Y."/>
            <person name="Kimura K."/>
            <person name="Takaki Y."/>
            <person name="Yoshida Y."/>
            <person name="Baba S."/>
            <person name="Kobayashi G."/>
            <person name="Nagasaki K."/>
            <person name="Hano T."/>
            <person name="Tomaru Y."/>
        </authorList>
    </citation>
    <scope>NUCLEOTIDE SEQUENCE [LARGE SCALE GENOMIC DNA]</scope>
    <source>
        <strain evidence="1 2">NIES-3715</strain>
    </source>
</reference>
<evidence type="ECO:0000313" key="1">
    <source>
        <dbReference type="EMBL" id="GFH56132.1"/>
    </source>
</evidence>
<evidence type="ECO:0000313" key="2">
    <source>
        <dbReference type="Proteomes" id="UP001054902"/>
    </source>
</evidence>
<dbReference type="Gene3D" id="3.90.550.10">
    <property type="entry name" value="Spore Coat Polysaccharide Biosynthesis Protein SpsA, Chain A"/>
    <property type="match status" value="1"/>
</dbReference>
<comment type="caution">
    <text evidence="1">The sequence shown here is derived from an EMBL/GenBank/DDBJ whole genome shotgun (WGS) entry which is preliminary data.</text>
</comment>
<protein>
    <recommendedName>
        <fullName evidence="3">Hexosyltransferase</fullName>
    </recommendedName>
</protein>